<name>A0ABW3ZJA3_9RHOB</name>
<keyword evidence="1" id="KW-1133">Transmembrane helix</keyword>
<keyword evidence="3" id="KW-1185">Reference proteome</keyword>
<evidence type="ECO:0000313" key="3">
    <source>
        <dbReference type="Proteomes" id="UP001597135"/>
    </source>
</evidence>
<dbReference type="RefSeq" id="WP_386803947.1">
    <property type="nucleotide sequence ID" value="NZ_JBHTMU010000020.1"/>
</dbReference>
<feature type="transmembrane region" description="Helical" evidence="1">
    <location>
        <begin position="19"/>
        <end position="39"/>
    </location>
</feature>
<accession>A0ABW3ZJA3</accession>
<evidence type="ECO:0000313" key="2">
    <source>
        <dbReference type="EMBL" id="MFD1343204.1"/>
    </source>
</evidence>
<gene>
    <name evidence="2" type="ORF">ACFQ4E_12300</name>
</gene>
<protein>
    <recommendedName>
        <fullName evidence="4">DUF2244 domain-containing protein</fullName>
    </recommendedName>
</protein>
<organism evidence="2 3">
    <name type="scientific">Litorisediminicola beolgyonensis</name>
    <dbReference type="NCBI Taxonomy" id="1173614"/>
    <lineage>
        <taxon>Bacteria</taxon>
        <taxon>Pseudomonadati</taxon>
        <taxon>Pseudomonadota</taxon>
        <taxon>Alphaproteobacteria</taxon>
        <taxon>Rhodobacterales</taxon>
        <taxon>Paracoccaceae</taxon>
        <taxon>Litorisediminicola</taxon>
    </lineage>
</organism>
<evidence type="ECO:0008006" key="4">
    <source>
        <dbReference type="Google" id="ProtNLM"/>
    </source>
</evidence>
<dbReference type="Proteomes" id="UP001597135">
    <property type="component" value="Unassembled WGS sequence"/>
</dbReference>
<comment type="caution">
    <text evidence="2">The sequence shown here is derived from an EMBL/GenBank/DDBJ whole genome shotgun (WGS) entry which is preliminary data.</text>
</comment>
<feature type="transmembrane region" description="Helical" evidence="1">
    <location>
        <begin position="45"/>
        <end position="65"/>
    </location>
</feature>
<keyword evidence="1" id="KW-0472">Membrane</keyword>
<proteinExistence type="predicted"/>
<evidence type="ECO:0000256" key="1">
    <source>
        <dbReference type="SAM" id="Phobius"/>
    </source>
</evidence>
<dbReference type="EMBL" id="JBHTMU010000020">
    <property type="protein sequence ID" value="MFD1343204.1"/>
    <property type="molecule type" value="Genomic_DNA"/>
</dbReference>
<keyword evidence="1" id="KW-0812">Transmembrane</keyword>
<sequence>MTDTEPTIIARMRPSAPRVLLGMAALIATAVFCAGVALVDEAPALTRAAMLAVAGGLGWLCLGMWRAGRGELILTEDALMDERGTVLARRDEIVRVDRGAFSFKPSNGFLLRTEKPGPRGMRPGLWWRIGRRIGVGGLVPAYRTKPVAEALEAELAGRML</sequence>
<reference evidence="3" key="1">
    <citation type="journal article" date="2019" name="Int. J. Syst. Evol. Microbiol.">
        <title>The Global Catalogue of Microorganisms (GCM) 10K type strain sequencing project: providing services to taxonomists for standard genome sequencing and annotation.</title>
        <authorList>
            <consortium name="The Broad Institute Genomics Platform"/>
            <consortium name="The Broad Institute Genome Sequencing Center for Infectious Disease"/>
            <person name="Wu L."/>
            <person name="Ma J."/>
        </authorList>
    </citation>
    <scope>NUCLEOTIDE SEQUENCE [LARGE SCALE GENOMIC DNA]</scope>
    <source>
        <strain evidence="3">CCUG 62953</strain>
    </source>
</reference>